<gene>
    <name evidence="5" type="ORF">EIG79_11240</name>
</gene>
<evidence type="ECO:0000256" key="2">
    <source>
        <dbReference type="ARBA" id="ARBA00023015"/>
    </source>
</evidence>
<evidence type="ECO:0000313" key="6">
    <source>
        <dbReference type="Proteomes" id="UP000294229"/>
    </source>
</evidence>
<evidence type="ECO:0000313" key="5">
    <source>
        <dbReference type="EMBL" id="RZN55564.1"/>
    </source>
</evidence>
<name>A0A8B3T9R4_AVIPA</name>
<keyword evidence="4" id="KW-0804">Transcription</keyword>
<reference evidence="5 6" key="1">
    <citation type="submission" date="2018-11" db="EMBL/GenBank/DDBJ databases">
        <title>Sequencing Av. paragallinarum serogroups.</title>
        <authorList>
            <person name="Hellmuth J.E."/>
            <person name="Boucher C.E."/>
            <person name="Cason E.D."/>
        </authorList>
    </citation>
    <scope>NUCLEOTIDE SEQUENCE [LARGE SCALE GENOMIC DNA]</scope>
    <source>
        <strain evidence="5 6">SA-3</strain>
    </source>
</reference>
<organism evidence="5 6">
    <name type="scientific">Avibacterium paragallinarum</name>
    <name type="common">Haemophilus gallinarum</name>
    <dbReference type="NCBI Taxonomy" id="728"/>
    <lineage>
        <taxon>Bacteria</taxon>
        <taxon>Pseudomonadati</taxon>
        <taxon>Pseudomonadota</taxon>
        <taxon>Gammaproteobacteria</taxon>
        <taxon>Pasteurellales</taxon>
        <taxon>Pasteurellaceae</taxon>
        <taxon>Avibacterium</taxon>
    </lineage>
</organism>
<keyword evidence="2" id="KW-0805">Transcription regulation</keyword>
<dbReference type="Proteomes" id="UP000294229">
    <property type="component" value="Unassembled WGS sequence"/>
</dbReference>
<dbReference type="GO" id="GO:0003677">
    <property type="term" value="F:DNA binding"/>
    <property type="evidence" value="ECO:0007669"/>
    <property type="project" value="UniProtKB-KW"/>
</dbReference>
<dbReference type="SUPFAM" id="SSF88659">
    <property type="entry name" value="Sigma3 and sigma4 domains of RNA polymerase sigma factors"/>
    <property type="match status" value="1"/>
</dbReference>
<proteinExistence type="inferred from homology"/>
<evidence type="ECO:0000256" key="1">
    <source>
        <dbReference type="ARBA" id="ARBA00010234"/>
    </source>
</evidence>
<dbReference type="InterPro" id="IPR010534">
    <property type="entry name" value="Phage_933W_GpQ"/>
</dbReference>
<evidence type="ECO:0000256" key="4">
    <source>
        <dbReference type="ARBA" id="ARBA00023163"/>
    </source>
</evidence>
<dbReference type="EMBL" id="RQXS01000085">
    <property type="protein sequence ID" value="RZN55564.1"/>
    <property type="molecule type" value="Genomic_DNA"/>
</dbReference>
<dbReference type="GO" id="GO:0060567">
    <property type="term" value="P:negative regulation of termination of DNA-templated transcription"/>
    <property type="evidence" value="ECO:0007669"/>
    <property type="project" value="InterPro"/>
</dbReference>
<keyword evidence="3" id="KW-0238">DNA-binding</keyword>
<dbReference type="Pfam" id="PF06530">
    <property type="entry name" value="Phage_antitermQ"/>
    <property type="match status" value="1"/>
</dbReference>
<comment type="caution">
    <text evidence="5">The sequence shown here is derived from an EMBL/GenBank/DDBJ whole genome shotgun (WGS) entry which is preliminary data.</text>
</comment>
<sequence length="120" mass="13624">MRAIDDIYTTAIRYGKWANEGHGLGYPAIEPFLKEAEKWHHGIPVLDDDTALKINACTIKMRAVTPELFQVFMLRFVSGKSINKICREMDVSDGTVKKYLYAALQSLKLLLTENQCIFIA</sequence>
<dbReference type="RefSeq" id="WP_130239033.1">
    <property type="nucleotide sequence ID" value="NZ_JBANLW010000112.1"/>
</dbReference>
<dbReference type="InterPro" id="IPR036388">
    <property type="entry name" value="WH-like_DNA-bd_sf"/>
</dbReference>
<accession>A0A8B3T9R4</accession>
<comment type="similarity">
    <text evidence="1">Belongs to the phage antitermination Q type 1 family.</text>
</comment>
<protein>
    <submittedName>
        <fullName evidence="5">RNA polymerase subunit sigma-70</fullName>
    </submittedName>
</protein>
<dbReference type="Gene3D" id="1.10.10.10">
    <property type="entry name" value="Winged helix-like DNA-binding domain superfamily/Winged helix DNA-binding domain"/>
    <property type="match status" value="1"/>
</dbReference>
<dbReference type="AlphaFoldDB" id="A0A8B3T9R4"/>
<evidence type="ECO:0000256" key="3">
    <source>
        <dbReference type="ARBA" id="ARBA00023125"/>
    </source>
</evidence>
<dbReference type="InterPro" id="IPR013324">
    <property type="entry name" value="RNA_pol_sigma_r3/r4-like"/>
</dbReference>